<accession>A0A9K3LYW4</accession>
<reference evidence="2" key="1">
    <citation type="journal article" date="2021" name="Sci. Rep.">
        <title>Diploid genomic architecture of Nitzschia inconspicua, an elite biomass production diatom.</title>
        <authorList>
            <person name="Oliver A."/>
            <person name="Podell S."/>
            <person name="Pinowska A."/>
            <person name="Traller J.C."/>
            <person name="Smith S.R."/>
            <person name="McClure R."/>
            <person name="Beliaev A."/>
            <person name="Bohutskyi P."/>
            <person name="Hill E.A."/>
            <person name="Rabines A."/>
            <person name="Zheng H."/>
            <person name="Allen L.Z."/>
            <person name="Kuo A."/>
            <person name="Grigoriev I.V."/>
            <person name="Allen A.E."/>
            <person name="Hazlebeck D."/>
            <person name="Allen E.E."/>
        </authorList>
    </citation>
    <scope>NUCLEOTIDE SEQUENCE</scope>
    <source>
        <strain evidence="2">Hildebrandi</strain>
    </source>
</reference>
<dbReference type="Pfam" id="PF13521">
    <property type="entry name" value="AAA_28"/>
    <property type="match status" value="1"/>
</dbReference>
<dbReference type="PANTHER" id="PTHR34932:SF1">
    <property type="entry name" value="TRPL TRANSLOCATION DEFECT PROTEIN 14"/>
    <property type="match status" value="1"/>
</dbReference>
<keyword evidence="3" id="KW-1185">Reference proteome</keyword>
<feature type="domain" description="NadR/Ttd14 AAA" evidence="1">
    <location>
        <begin position="27"/>
        <end position="210"/>
    </location>
</feature>
<dbReference type="AlphaFoldDB" id="A0A9K3LYW4"/>
<dbReference type="InterPro" id="IPR053227">
    <property type="entry name" value="TRPL-trafficking_regulator"/>
</dbReference>
<name>A0A9K3LYW4_9STRA</name>
<dbReference type="PANTHER" id="PTHR34932">
    <property type="entry name" value="TRPL TRANSLOCATION DEFECT PROTEIN 14"/>
    <property type="match status" value="1"/>
</dbReference>
<proteinExistence type="predicted"/>
<comment type="caution">
    <text evidence="2">The sequence shown here is derived from an EMBL/GenBank/DDBJ whole genome shotgun (WGS) entry which is preliminary data.</text>
</comment>
<dbReference type="GO" id="GO:0070300">
    <property type="term" value="F:phosphatidic acid binding"/>
    <property type="evidence" value="ECO:0007669"/>
    <property type="project" value="TreeGrafter"/>
</dbReference>
<organism evidence="2 3">
    <name type="scientific">Nitzschia inconspicua</name>
    <dbReference type="NCBI Taxonomy" id="303405"/>
    <lineage>
        <taxon>Eukaryota</taxon>
        <taxon>Sar</taxon>
        <taxon>Stramenopiles</taxon>
        <taxon>Ochrophyta</taxon>
        <taxon>Bacillariophyta</taxon>
        <taxon>Bacillariophyceae</taxon>
        <taxon>Bacillariophycidae</taxon>
        <taxon>Bacillariales</taxon>
        <taxon>Bacillariaceae</taxon>
        <taxon>Nitzschia</taxon>
    </lineage>
</organism>
<dbReference type="EMBL" id="JAGRRH010000004">
    <property type="protein sequence ID" value="KAG7371074.1"/>
    <property type="molecule type" value="Genomic_DNA"/>
</dbReference>
<dbReference type="GO" id="GO:0035091">
    <property type="term" value="F:phosphatidylinositol binding"/>
    <property type="evidence" value="ECO:0007669"/>
    <property type="project" value="TreeGrafter"/>
</dbReference>
<sequence length="420" mass="47335">MQAETSSLTEAERNVEEAQNGLTPFHKIVLTGGPCGGKTTALARLSSFLRERGFEVISCPEVYTILASNGLSSGFYTTEGIDEVIQNAVLDVQISLEDSLSNVLKARGKPAVLLCDRGPMDGKAYLSDEKWNKILESRGLSEVDLRDTRYNAVYHMVSAADGAREFYQLDNNTARSESPEEACILDKQTQRCWLGHPHMYVLDNSTDFETKLQRLVNLVAKLVGLPTDLSRRSVKFLLRSKPRAENFPNTINYHVFEVEKVYLLVQDDPGDGSYRFIRKRTIVTREGERKGTVYQLTEARRSGRGELVELKRIITAREYSASYKSRDLSRHIVRQERICFLYEHQSFTVHIYENPAPGLCILHAQVESTHDEKPVVKLPDFLDVERKLVGPDDAMKYGSYALSVIDGASEKNLISPFLSS</sequence>
<gene>
    <name evidence="2" type="ORF">IV203_019644</name>
</gene>
<evidence type="ECO:0000313" key="2">
    <source>
        <dbReference type="EMBL" id="KAG7371074.1"/>
    </source>
</evidence>
<evidence type="ECO:0000259" key="1">
    <source>
        <dbReference type="Pfam" id="PF13521"/>
    </source>
</evidence>
<dbReference type="OrthoDB" id="6375174at2759"/>
<reference evidence="2" key="2">
    <citation type="submission" date="2021-04" db="EMBL/GenBank/DDBJ databases">
        <authorList>
            <person name="Podell S."/>
        </authorList>
    </citation>
    <scope>NUCLEOTIDE SEQUENCE</scope>
    <source>
        <strain evidence="2">Hildebrandi</strain>
    </source>
</reference>
<protein>
    <submittedName>
        <fullName evidence="2">AAA domain containing protein</fullName>
    </submittedName>
</protein>
<dbReference type="InterPro" id="IPR038727">
    <property type="entry name" value="NadR/Ttd14_AAA_dom"/>
</dbReference>
<dbReference type="GO" id="GO:0005525">
    <property type="term" value="F:GTP binding"/>
    <property type="evidence" value="ECO:0007669"/>
    <property type="project" value="TreeGrafter"/>
</dbReference>
<dbReference type="Proteomes" id="UP000693970">
    <property type="component" value="Unassembled WGS sequence"/>
</dbReference>
<evidence type="ECO:0000313" key="3">
    <source>
        <dbReference type="Proteomes" id="UP000693970"/>
    </source>
</evidence>